<sequence>MTKKATSTTAAKPKTAKKAESAKPKTTRKTTATSQTTKTAKPRKAATKKSEMSVEMTEEQIRVAAYYRWIERGMGDGGHEGDWIEAEKQIKS</sequence>
<feature type="compositionally biased region" description="Low complexity" evidence="1">
    <location>
        <begin position="29"/>
        <end position="39"/>
    </location>
</feature>
<accession>A0A7C5DH92</accession>
<evidence type="ECO:0000256" key="1">
    <source>
        <dbReference type="SAM" id="MobiDB-lite"/>
    </source>
</evidence>
<organism evidence="2">
    <name type="scientific">Chlorobaculum parvum</name>
    <dbReference type="NCBI Taxonomy" id="274539"/>
    <lineage>
        <taxon>Bacteria</taxon>
        <taxon>Pseudomonadati</taxon>
        <taxon>Chlorobiota</taxon>
        <taxon>Chlorobiia</taxon>
        <taxon>Chlorobiales</taxon>
        <taxon>Chlorobiaceae</taxon>
        <taxon>Chlorobaculum</taxon>
    </lineage>
</organism>
<comment type="caution">
    <text evidence="2">The sequence shown here is derived from an EMBL/GenBank/DDBJ whole genome shotgun (WGS) entry which is preliminary data.</text>
</comment>
<dbReference type="EMBL" id="DRSQ01000029">
    <property type="protein sequence ID" value="HHE31275.1"/>
    <property type="molecule type" value="Genomic_DNA"/>
</dbReference>
<dbReference type="AlphaFoldDB" id="A0A7C5DH92"/>
<gene>
    <name evidence="2" type="ORF">ENL07_01200</name>
</gene>
<dbReference type="InterPro" id="IPR021327">
    <property type="entry name" value="DUF2934"/>
</dbReference>
<name>A0A7C5DH92_9CHLB</name>
<feature type="compositionally biased region" description="Low complexity" evidence="1">
    <location>
        <begin position="1"/>
        <end position="13"/>
    </location>
</feature>
<evidence type="ECO:0000313" key="2">
    <source>
        <dbReference type="EMBL" id="HHE31275.1"/>
    </source>
</evidence>
<dbReference type="Pfam" id="PF11154">
    <property type="entry name" value="DUF2934"/>
    <property type="match status" value="1"/>
</dbReference>
<proteinExistence type="predicted"/>
<feature type="region of interest" description="Disordered" evidence="1">
    <location>
        <begin position="1"/>
        <end position="56"/>
    </location>
</feature>
<reference evidence="2" key="1">
    <citation type="journal article" date="2020" name="mSystems">
        <title>Genome- and Community-Level Interaction Insights into Carbon Utilization and Element Cycling Functions of Hydrothermarchaeota in Hydrothermal Sediment.</title>
        <authorList>
            <person name="Zhou Z."/>
            <person name="Liu Y."/>
            <person name="Xu W."/>
            <person name="Pan J."/>
            <person name="Luo Z.H."/>
            <person name="Li M."/>
        </authorList>
    </citation>
    <scope>NUCLEOTIDE SEQUENCE [LARGE SCALE GENOMIC DNA]</scope>
    <source>
        <strain evidence="2">HyVt-633</strain>
    </source>
</reference>
<protein>
    <submittedName>
        <fullName evidence="2">DUF2934 domain-containing protein</fullName>
    </submittedName>
</protein>
<dbReference type="Proteomes" id="UP000886058">
    <property type="component" value="Unassembled WGS sequence"/>
</dbReference>